<keyword evidence="2 5" id="KW-0812">Transmembrane</keyword>
<comment type="caution">
    <text evidence="7">The sequence shown here is derived from an EMBL/GenBank/DDBJ whole genome shotgun (WGS) entry which is preliminary data.</text>
</comment>
<dbReference type="Pfam" id="PF04893">
    <property type="entry name" value="Yip1"/>
    <property type="match status" value="1"/>
</dbReference>
<organism evidence="7 8">
    <name type="scientific">Sporosarcina luteola</name>
    <dbReference type="NCBI Taxonomy" id="582850"/>
    <lineage>
        <taxon>Bacteria</taxon>
        <taxon>Bacillati</taxon>
        <taxon>Bacillota</taxon>
        <taxon>Bacilli</taxon>
        <taxon>Bacillales</taxon>
        <taxon>Caryophanaceae</taxon>
        <taxon>Sporosarcina</taxon>
    </lineage>
</organism>
<dbReference type="OrthoDB" id="2987623at2"/>
<evidence type="ECO:0000256" key="2">
    <source>
        <dbReference type="ARBA" id="ARBA00022692"/>
    </source>
</evidence>
<gene>
    <name evidence="7" type="ORF">SLU01_08670</name>
</gene>
<proteinExistence type="predicted"/>
<keyword evidence="4 5" id="KW-0472">Membrane</keyword>
<dbReference type="InterPro" id="IPR006977">
    <property type="entry name" value="Yip1_dom"/>
</dbReference>
<keyword evidence="8" id="KW-1185">Reference proteome</keyword>
<feature type="transmembrane region" description="Helical" evidence="5">
    <location>
        <begin position="111"/>
        <end position="128"/>
    </location>
</feature>
<feature type="transmembrane region" description="Helical" evidence="5">
    <location>
        <begin position="68"/>
        <end position="99"/>
    </location>
</feature>
<protein>
    <recommendedName>
        <fullName evidence="6">Yip1 domain-containing protein</fullName>
    </recommendedName>
</protein>
<evidence type="ECO:0000256" key="1">
    <source>
        <dbReference type="ARBA" id="ARBA00004141"/>
    </source>
</evidence>
<dbReference type="EMBL" id="BJYL01000011">
    <property type="protein sequence ID" value="GEN82555.1"/>
    <property type="molecule type" value="Genomic_DNA"/>
</dbReference>
<dbReference type="AlphaFoldDB" id="A0A511Z529"/>
<evidence type="ECO:0000313" key="8">
    <source>
        <dbReference type="Proteomes" id="UP000321901"/>
    </source>
</evidence>
<sequence length="211" mass="22901">MDTNNESTVEPRINPWTSVWLHPRKTVRYVVDNKPGSFILMIAALAGIVHFLDQAMSNDLGDSWNMGLILLVSLLAGPVFGLIGLFVASGIYYVISMMLGGSGTFTDTKNAYAVSSIILVVGGLIWIPDLLILGQGNFMSEPDLSVGQVVWLLLSMLVNLAVGGWSLFVLGAAIAEVHQLSIWKAVFVVLLPIILLILFFIVILALTMPFL</sequence>
<evidence type="ECO:0000256" key="5">
    <source>
        <dbReference type="SAM" id="Phobius"/>
    </source>
</evidence>
<evidence type="ECO:0000313" key="7">
    <source>
        <dbReference type="EMBL" id="GEN82555.1"/>
    </source>
</evidence>
<reference evidence="7 8" key="1">
    <citation type="submission" date="2019-07" db="EMBL/GenBank/DDBJ databases">
        <title>Whole genome shotgun sequence of Sporosarcina luteola NBRC 105378.</title>
        <authorList>
            <person name="Hosoyama A."/>
            <person name="Uohara A."/>
            <person name="Ohji S."/>
            <person name="Ichikawa N."/>
        </authorList>
    </citation>
    <scope>NUCLEOTIDE SEQUENCE [LARGE SCALE GENOMIC DNA]</scope>
    <source>
        <strain evidence="7 8">NBRC 105378</strain>
    </source>
</reference>
<feature type="transmembrane region" description="Helical" evidence="5">
    <location>
        <begin position="185"/>
        <end position="208"/>
    </location>
</feature>
<feature type="transmembrane region" description="Helical" evidence="5">
    <location>
        <begin position="38"/>
        <end position="56"/>
    </location>
</feature>
<name>A0A511Z529_9BACL</name>
<feature type="transmembrane region" description="Helical" evidence="5">
    <location>
        <begin position="148"/>
        <end position="173"/>
    </location>
</feature>
<dbReference type="GO" id="GO:0016020">
    <property type="term" value="C:membrane"/>
    <property type="evidence" value="ECO:0007669"/>
    <property type="project" value="UniProtKB-SubCell"/>
</dbReference>
<accession>A0A511Z529</accession>
<evidence type="ECO:0000256" key="4">
    <source>
        <dbReference type="ARBA" id="ARBA00023136"/>
    </source>
</evidence>
<comment type="subcellular location">
    <subcellularLocation>
        <location evidence="1">Membrane</location>
        <topology evidence="1">Multi-pass membrane protein</topology>
    </subcellularLocation>
</comment>
<dbReference type="Proteomes" id="UP000321901">
    <property type="component" value="Unassembled WGS sequence"/>
</dbReference>
<evidence type="ECO:0000259" key="6">
    <source>
        <dbReference type="Pfam" id="PF04893"/>
    </source>
</evidence>
<feature type="domain" description="Yip1" evidence="6">
    <location>
        <begin position="18"/>
        <end position="202"/>
    </location>
</feature>
<evidence type="ECO:0000256" key="3">
    <source>
        <dbReference type="ARBA" id="ARBA00022989"/>
    </source>
</evidence>
<dbReference type="RefSeq" id="WP_147055716.1">
    <property type="nucleotide sequence ID" value="NZ_BJYL01000011.1"/>
</dbReference>
<keyword evidence="3 5" id="KW-1133">Transmembrane helix</keyword>